<dbReference type="InterPro" id="IPR000961">
    <property type="entry name" value="AGC-kinase_C"/>
</dbReference>
<dbReference type="InterPro" id="IPR011009">
    <property type="entry name" value="Kinase-like_dom_sf"/>
</dbReference>
<evidence type="ECO:0000259" key="14">
    <source>
        <dbReference type="PROSITE" id="PS51285"/>
    </source>
</evidence>
<dbReference type="GO" id="GO:0005737">
    <property type="term" value="C:cytoplasm"/>
    <property type="evidence" value="ECO:0007669"/>
    <property type="project" value="TreeGrafter"/>
</dbReference>
<dbReference type="InterPro" id="IPR008271">
    <property type="entry name" value="Ser/Thr_kinase_AS"/>
</dbReference>
<dbReference type="GO" id="GO:0005524">
    <property type="term" value="F:ATP binding"/>
    <property type="evidence" value="ECO:0007669"/>
    <property type="project" value="UniProtKB-UniRule"/>
</dbReference>
<dbReference type="EMBL" id="MU865926">
    <property type="protein sequence ID" value="KAK4451887.1"/>
    <property type="molecule type" value="Genomic_DNA"/>
</dbReference>
<evidence type="ECO:0000256" key="10">
    <source>
        <dbReference type="ARBA" id="ARBA00048679"/>
    </source>
</evidence>
<dbReference type="InterPro" id="IPR017441">
    <property type="entry name" value="Protein_kinase_ATP_BS"/>
</dbReference>
<comment type="similarity">
    <text evidence="8">Belongs to the protein kinase superfamily. STE Ser/Thr protein kinase family. COT1 subfamily.</text>
</comment>
<accession>A0AAV9GV11</accession>
<evidence type="ECO:0000256" key="7">
    <source>
        <dbReference type="ARBA" id="ARBA00022840"/>
    </source>
</evidence>
<evidence type="ECO:0000256" key="11">
    <source>
        <dbReference type="PROSITE-ProRule" id="PRU10141"/>
    </source>
</evidence>
<dbReference type="FunFam" id="3.30.200.20:FF:000192">
    <property type="entry name" value="Serine/threonine-protein kinase cot-1"/>
    <property type="match status" value="1"/>
</dbReference>
<dbReference type="PROSITE" id="PS50011">
    <property type="entry name" value="PROTEIN_KINASE_DOM"/>
    <property type="match status" value="1"/>
</dbReference>
<evidence type="ECO:0000313" key="15">
    <source>
        <dbReference type="EMBL" id="KAK4451887.1"/>
    </source>
</evidence>
<gene>
    <name evidence="15" type="ORF">QBC34DRAFT_294661</name>
</gene>
<evidence type="ECO:0000256" key="12">
    <source>
        <dbReference type="SAM" id="MobiDB-lite"/>
    </source>
</evidence>
<evidence type="ECO:0000259" key="13">
    <source>
        <dbReference type="PROSITE" id="PS50011"/>
    </source>
</evidence>
<dbReference type="PROSITE" id="PS00107">
    <property type="entry name" value="PROTEIN_KINASE_ATP"/>
    <property type="match status" value="1"/>
</dbReference>
<evidence type="ECO:0000256" key="9">
    <source>
        <dbReference type="ARBA" id="ARBA00047899"/>
    </source>
</evidence>
<keyword evidence="2" id="KW-0723">Serine/threonine-protein kinase</keyword>
<dbReference type="PROSITE" id="PS00108">
    <property type="entry name" value="PROTEIN_KINASE_ST"/>
    <property type="match status" value="1"/>
</dbReference>
<keyword evidence="5 11" id="KW-0547">Nucleotide-binding</keyword>
<dbReference type="Proteomes" id="UP001321760">
    <property type="component" value="Unassembled WGS sequence"/>
</dbReference>
<dbReference type="SMART" id="SM00133">
    <property type="entry name" value="S_TK_X"/>
    <property type="match status" value="1"/>
</dbReference>
<dbReference type="SMART" id="SM00220">
    <property type="entry name" value="S_TKc"/>
    <property type="match status" value="1"/>
</dbReference>
<dbReference type="GO" id="GO:0031032">
    <property type="term" value="P:actomyosin structure organization"/>
    <property type="evidence" value="ECO:0007669"/>
    <property type="project" value="TreeGrafter"/>
</dbReference>
<dbReference type="Gene3D" id="1.10.510.10">
    <property type="entry name" value="Transferase(Phosphotransferase) domain 1"/>
    <property type="match status" value="1"/>
</dbReference>
<dbReference type="AlphaFoldDB" id="A0AAV9GV11"/>
<evidence type="ECO:0000256" key="8">
    <source>
        <dbReference type="ARBA" id="ARBA00038271"/>
    </source>
</evidence>
<dbReference type="InterPro" id="IPR050839">
    <property type="entry name" value="Rho-assoc_Ser/Thr_Kinase"/>
</dbReference>
<evidence type="ECO:0000256" key="6">
    <source>
        <dbReference type="ARBA" id="ARBA00022777"/>
    </source>
</evidence>
<proteinExistence type="inferred from homology"/>
<evidence type="ECO:0000256" key="3">
    <source>
        <dbReference type="ARBA" id="ARBA00022553"/>
    </source>
</evidence>
<evidence type="ECO:0000256" key="4">
    <source>
        <dbReference type="ARBA" id="ARBA00022679"/>
    </source>
</evidence>
<reference evidence="15" key="1">
    <citation type="journal article" date="2023" name="Mol. Phylogenet. Evol.">
        <title>Genome-scale phylogeny and comparative genomics of the fungal order Sordariales.</title>
        <authorList>
            <person name="Hensen N."/>
            <person name="Bonometti L."/>
            <person name="Westerberg I."/>
            <person name="Brannstrom I.O."/>
            <person name="Guillou S."/>
            <person name="Cros-Aarteil S."/>
            <person name="Calhoun S."/>
            <person name="Haridas S."/>
            <person name="Kuo A."/>
            <person name="Mondo S."/>
            <person name="Pangilinan J."/>
            <person name="Riley R."/>
            <person name="LaButti K."/>
            <person name="Andreopoulos B."/>
            <person name="Lipzen A."/>
            <person name="Chen C."/>
            <person name="Yan M."/>
            <person name="Daum C."/>
            <person name="Ng V."/>
            <person name="Clum A."/>
            <person name="Steindorff A."/>
            <person name="Ohm R.A."/>
            <person name="Martin F."/>
            <person name="Silar P."/>
            <person name="Natvig D.O."/>
            <person name="Lalanne C."/>
            <person name="Gautier V."/>
            <person name="Ament-Velasquez S.L."/>
            <person name="Kruys A."/>
            <person name="Hutchinson M.I."/>
            <person name="Powell A.J."/>
            <person name="Barry K."/>
            <person name="Miller A.N."/>
            <person name="Grigoriev I.V."/>
            <person name="Debuchy R."/>
            <person name="Gladieux P."/>
            <person name="Hiltunen Thoren M."/>
            <person name="Johannesson H."/>
        </authorList>
    </citation>
    <scope>NUCLEOTIDE SEQUENCE</scope>
    <source>
        <strain evidence="15">PSN243</strain>
    </source>
</reference>
<evidence type="ECO:0000313" key="16">
    <source>
        <dbReference type="Proteomes" id="UP001321760"/>
    </source>
</evidence>
<comment type="catalytic activity">
    <reaction evidence="9">
        <text>L-threonyl-[protein] + ATP = O-phospho-L-threonyl-[protein] + ADP + H(+)</text>
        <dbReference type="Rhea" id="RHEA:46608"/>
        <dbReference type="Rhea" id="RHEA-COMP:11060"/>
        <dbReference type="Rhea" id="RHEA-COMP:11605"/>
        <dbReference type="ChEBI" id="CHEBI:15378"/>
        <dbReference type="ChEBI" id="CHEBI:30013"/>
        <dbReference type="ChEBI" id="CHEBI:30616"/>
        <dbReference type="ChEBI" id="CHEBI:61977"/>
        <dbReference type="ChEBI" id="CHEBI:456216"/>
        <dbReference type="EC" id="2.7.11.1"/>
    </reaction>
</comment>
<dbReference type="PROSITE" id="PS51285">
    <property type="entry name" value="AGC_KINASE_CTER"/>
    <property type="match status" value="1"/>
</dbReference>
<comment type="catalytic activity">
    <reaction evidence="10">
        <text>L-seryl-[protein] + ATP = O-phospho-L-seryl-[protein] + ADP + H(+)</text>
        <dbReference type="Rhea" id="RHEA:17989"/>
        <dbReference type="Rhea" id="RHEA-COMP:9863"/>
        <dbReference type="Rhea" id="RHEA-COMP:11604"/>
        <dbReference type="ChEBI" id="CHEBI:15378"/>
        <dbReference type="ChEBI" id="CHEBI:29999"/>
        <dbReference type="ChEBI" id="CHEBI:30616"/>
        <dbReference type="ChEBI" id="CHEBI:83421"/>
        <dbReference type="ChEBI" id="CHEBI:456216"/>
        <dbReference type="EC" id="2.7.11.1"/>
    </reaction>
</comment>
<dbReference type="GO" id="GO:0004674">
    <property type="term" value="F:protein serine/threonine kinase activity"/>
    <property type="evidence" value="ECO:0007669"/>
    <property type="project" value="UniProtKB-KW"/>
</dbReference>
<dbReference type="InterPro" id="IPR000719">
    <property type="entry name" value="Prot_kinase_dom"/>
</dbReference>
<feature type="binding site" evidence="11">
    <location>
        <position position="122"/>
    </location>
    <ligand>
        <name>ATP</name>
        <dbReference type="ChEBI" id="CHEBI:30616"/>
    </ligand>
</feature>
<dbReference type="SUPFAM" id="SSF56112">
    <property type="entry name" value="Protein kinase-like (PK-like)"/>
    <property type="match status" value="1"/>
</dbReference>
<protein>
    <recommendedName>
        <fullName evidence="1">non-specific serine/threonine protein kinase</fullName>
        <ecNumber evidence="1">2.7.11.1</ecNumber>
    </recommendedName>
</protein>
<keyword evidence="6 15" id="KW-0418">Kinase</keyword>
<dbReference type="EC" id="2.7.11.1" evidence="1"/>
<feature type="domain" description="AGC-kinase C-terminal" evidence="14">
    <location>
        <begin position="443"/>
        <end position="513"/>
    </location>
</feature>
<feature type="domain" description="Protein kinase" evidence="13">
    <location>
        <begin position="93"/>
        <end position="442"/>
    </location>
</feature>
<dbReference type="Gene3D" id="3.30.200.20">
    <property type="entry name" value="Phosphorylase Kinase, domain 1"/>
    <property type="match status" value="1"/>
</dbReference>
<keyword evidence="7 11" id="KW-0067">ATP-binding</keyword>
<evidence type="ECO:0000256" key="1">
    <source>
        <dbReference type="ARBA" id="ARBA00012513"/>
    </source>
</evidence>
<comment type="caution">
    <text evidence="15">The sequence shown here is derived from an EMBL/GenBank/DDBJ whole genome shotgun (WGS) entry which is preliminary data.</text>
</comment>
<evidence type="ECO:0000256" key="2">
    <source>
        <dbReference type="ARBA" id="ARBA00022527"/>
    </source>
</evidence>
<organism evidence="15 16">
    <name type="scientific">Podospora aff. communis PSN243</name>
    <dbReference type="NCBI Taxonomy" id="3040156"/>
    <lineage>
        <taxon>Eukaryota</taxon>
        <taxon>Fungi</taxon>
        <taxon>Dikarya</taxon>
        <taxon>Ascomycota</taxon>
        <taxon>Pezizomycotina</taxon>
        <taxon>Sordariomycetes</taxon>
        <taxon>Sordariomycetidae</taxon>
        <taxon>Sordariales</taxon>
        <taxon>Podosporaceae</taxon>
        <taxon>Podospora</taxon>
    </lineage>
</organism>
<name>A0AAV9GV11_9PEZI</name>
<dbReference type="PANTHER" id="PTHR22988">
    <property type="entry name" value="MYOTONIC DYSTROPHY S/T KINASE-RELATED"/>
    <property type="match status" value="1"/>
</dbReference>
<sequence length="513" mass="59683">MNTNEFAPPPEKRPDTYGRNAAYNQKRCSVVAQGFFKDAVRRARERNDRLKELERRLESPEMLLRREQLWSHSGKLEARYLRFLRTKEQLSNYSVVKTIGKGYFGEVKLVRKNQDGRVYALKRLFKSEMISKEQLPRVRAERDALAESDNEWVTKLYTTFQDNTSLYMLMEFCPGGDLMTMLIKFQIFSEDITRFYAAEIINAIEAVHNLGFIHRDIKPDNILLDRGGHIKLADFGLSKSFRKDHDNRYYQELLQRPASNSHLARPGNRNSVNIDAIQLTVSNRAQINEWRRSRRLMAYSSVGTPDYIAPELFYDQGYSFEIDWWSLGTIIYECLVGWPPFASENPQDTYRKIVNWQHTLFFPDDVQLSHNTVHLIRWYVISVYMLNLQCPRSDSIHCKMIIPAPSPRHVNLHQLTPPSMITQPENRLGRNGALEIKNHPFFAGVDFTTLRRIRAPFEPPLTSEVDTSCFPVDDLPQTEDPIPSPAGADEPPTPEMFLPFIGYTYHRFQTSFT</sequence>
<feature type="region of interest" description="Disordered" evidence="12">
    <location>
        <begin position="473"/>
        <end position="493"/>
    </location>
</feature>
<reference evidence="15" key="2">
    <citation type="submission" date="2023-05" db="EMBL/GenBank/DDBJ databases">
        <authorList>
            <consortium name="Lawrence Berkeley National Laboratory"/>
            <person name="Steindorff A."/>
            <person name="Hensen N."/>
            <person name="Bonometti L."/>
            <person name="Westerberg I."/>
            <person name="Brannstrom I.O."/>
            <person name="Guillou S."/>
            <person name="Cros-Aarteil S."/>
            <person name="Calhoun S."/>
            <person name="Haridas S."/>
            <person name="Kuo A."/>
            <person name="Mondo S."/>
            <person name="Pangilinan J."/>
            <person name="Riley R."/>
            <person name="Labutti K."/>
            <person name="Andreopoulos B."/>
            <person name="Lipzen A."/>
            <person name="Chen C."/>
            <person name="Yanf M."/>
            <person name="Daum C."/>
            <person name="Ng V."/>
            <person name="Clum A."/>
            <person name="Ohm R."/>
            <person name="Martin F."/>
            <person name="Silar P."/>
            <person name="Natvig D."/>
            <person name="Lalanne C."/>
            <person name="Gautier V."/>
            <person name="Ament-Velasquez S.L."/>
            <person name="Kruys A."/>
            <person name="Hutchinson M.I."/>
            <person name="Powell A.J."/>
            <person name="Barry K."/>
            <person name="Miller A.N."/>
            <person name="Grigoriev I.V."/>
            <person name="Debuchy R."/>
            <person name="Gladieux P."/>
            <person name="Thoren M.H."/>
            <person name="Johannesson H."/>
        </authorList>
    </citation>
    <scope>NUCLEOTIDE SEQUENCE</scope>
    <source>
        <strain evidence="15">PSN243</strain>
    </source>
</reference>
<dbReference type="PANTHER" id="PTHR22988:SF76">
    <property type="entry name" value="CHROMOSOME UNDETERMINED SCAFFOLD_135, WHOLE GENOME SHOTGUN SEQUENCE"/>
    <property type="match status" value="1"/>
</dbReference>
<dbReference type="GO" id="GO:0005856">
    <property type="term" value="C:cytoskeleton"/>
    <property type="evidence" value="ECO:0007669"/>
    <property type="project" value="TreeGrafter"/>
</dbReference>
<evidence type="ECO:0000256" key="5">
    <source>
        <dbReference type="ARBA" id="ARBA00022741"/>
    </source>
</evidence>
<keyword evidence="3" id="KW-0597">Phosphoprotein</keyword>
<dbReference type="Pfam" id="PF00069">
    <property type="entry name" value="Pkinase"/>
    <property type="match status" value="2"/>
</dbReference>
<keyword evidence="4" id="KW-0808">Transferase</keyword>
<keyword evidence="16" id="KW-1185">Reference proteome</keyword>